<dbReference type="OrthoDB" id="9764016at2"/>
<dbReference type="GO" id="GO:0051864">
    <property type="term" value="F:histone H3K36 demethylase activity"/>
    <property type="evidence" value="ECO:0007669"/>
    <property type="project" value="TreeGrafter"/>
</dbReference>
<dbReference type="PANTHER" id="PTHR13096">
    <property type="entry name" value="MINA53 MYC INDUCED NUCLEAR ANTIGEN"/>
    <property type="match status" value="1"/>
</dbReference>
<feature type="domain" description="JmjC" evidence="4">
    <location>
        <begin position="97"/>
        <end position="239"/>
    </location>
</feature>
<reference evidence="5 6" key="1">
    <citation type="submission" date="2015-03" db="EMBL/GenBank/DDBJ databases">
        <title>Genome assembly of Sandaracinus amylolyticus DSM 53668.</title>
        <authorList>
            <person name="Sharma G."/>
            <person name="Subramanian S."/>
        </authorList>
    </citation>
    <scope>NUCLEOTIDE SEQUENCE [LARGE SCALE GENOMIC DNA]</scope>
    <source>
        <strain evidence="5 6">DSM 53668</strain>
    </source>
</reference>
<dbReference type="RefSeq" id="WP_053235590.1">
    <property type="nucleotide sequence ID" value="NZ_CP011125.1"/>
</dbReference>
<dbReference type="InterPro" id="IPR039994">
    <property type="entry name" value="NO66-like"/>
</dbReference>
<dbReference type="GO" id="GO:0032453">
    <property type="term" value="F:histone H3K4 demethylase activity"/>
    <property type="evidence" value="ECO:0007669"/>
    <property type="project" value="TreeGrafter"/>
</dbReference>
<name>A0A0F6W639_9BACT</name>
<dbReference type="SUPFAM" id="SSF51197">
    <property type="entry name" value="Clavaminate synthase-like"/>
    <property type="match status" value="1"/>
</dbReference>
<dbReference type="GO" id="GO:0046872">
    <property type="term" value="F:metal ion binding"/>
    <property type="evidence" value="ECO:0007669"/>
    <property type="project" value="UniProtKB-KW"/>
</dbReference>
<dbReference type="Proteomes" id="UP000034883">
    <property type="component" value="Chromosome"/>
</dbReference>
<evidence type="ECO:0000256" key="2">
    <source>
        <dbReference type="ARBA" id="ARBA00022723"/>
    </source>
</evidence>
<dbReference type="STRING" id="927083.DB32_005599"/>
<dbReference type="Gene3D" id="2.60.120.650">
    <property type="entry name" value="Cupin"/>
    <property type="match status" value="1"/>
</dbReference>
<organism evidence="5 6">
    <name type="scientific">Sandaracinus amylolyticus</name>
    <dbReference type="NCBI Taxonomy" id="927083"/>
    <lineage>
        <taxon>Bacteria</taxon>
        <taxon>Pseudomonadati</taxon>
        <taxon>Myxococcota</taxon>
        <taxon>Polyangia</taxon>
        <taxon>Polyangiales</taxon>
        <taxon>Sandaracinaceae</taxon>
        <taxon>Sandaracinus</taxon>
    </lineage>
</organism>
<sequence length="394" mass="45072">MAESTYAFRKLIAPITPEQFYAEHWERKPLVIRREQRDYYADLLSLRAFDHVITTQALMHPQCFIANAARQVDASEYTFPNNSVDSARLYQQFADGGTIVFNQLEGFIPPLADLCRSLERDISTRFQCNIYCTPSNAQGFPTHYDSHDVFILQIHGTKHWILYNTPVELPFKGQPFRRDETPKGEVTAEFDLHPGDMLYLPRGVMHDAQTREGETLHITLGALATSWTELLLEAVAKVALGDADFRRSLPVGYAQTEFDRARSREFFQSLMKRVAERVDFDAAMDHFADDLVSTRHALLEGQMEQILRLPKLSVKDRAGARPNLVYRWRIRDGQFIVSCYGAEMRLPEHAAEPARFALETPDFVIEDLPGDLDDAGKLVLVRRLVREGMVRVHA</sequence>
<dbReference type="KEGG" id="samy:DB32_005599"/>
<protein>
    <submittedName>
        <fullName evidence="5">Cupin 4 family protein</fullName>
    </submittedName>
</protein>
<gene>
    <name evidence="5" type="ORF">DB32_005599</name>
</gene>
<dbReference type="AlphaFoldDB" id="A0A0F6W639"/>
<dbReference type="Pfam" id="PF08007">
    <property type="entry name" value="JmjC_2"/>
    <property type="match status" value="1"/>
</dbReference>
<keyword evidence="6" id="KW-1185">Reference proteome</keyword>
<keyword evidence="3" id="KW-0408">Iron</keyword>
<keyword evidence="2" id="KW-0479">Metal-binding</keyword>
<dbReference type="PROSITE" id="PS51184">
    <property type="entry name" value="JMJC"/>
    <property type="match status" value="1"/>
</dbReference>
<evidence type="ECO:0000256" key="3">
    <source>
        <dbReference type="ARBA" id="ARBA00023004"/>
    </source>
</evidence>
<evidence type="ECO:0000256" key="1">
    <source>
        <dbReference type="ARBA" id="ARBA00001954"/>
    </source>
</evidence>
<proteinExistence type="predicted"/>
<dbReference type="EMBL" id="CP011125">
    <property type="protein sequence ID" value="AKF08450.1"/>
    <property type="molecule type" value="Genomic_DNA"/>
</dbReference>
<evidence type="ECO:0000313" key="5">
    <source>
        <dbReference type="EMBL" id="AKF08450.1"/>
    </source>
</evidence>
<accession>A0A0F6W639</accession>
<comment type="cofactor">
    <cofactor evidence="1">
        <name>Fe(2+)</name>
        <dbReference type="ChEBI" id="CHEBI:29033"/>
    </cofactor>
</comment>
<evidence type="ECO:0000259" key="4">
    <source>
        <dbReference type="PROSITE" id="PS51184"/>
    </source>
</evidence>
<evidence type="ECO:0000313" key="6">
    <source>
        <dbReference type="Proteomes" id="UP000034883"/>
    </source>
</evidence>
<dbReference type="PANTHER" id="PTHR13096:SF9">
    <property type="entry name" value="BIFUNCTIONAL LYSINE-SPECIFIC DEMETHYLASE AND HISTIDYL-HYDROXYLASE"/>
    <property type="match status" value="1"/>
</dbReference>
<dbReference type="InterPro" id="IPR003347">
    <property type="entry name" value="JmjC_dom"/>
</dbReference>